<dbReference type="EMBL" id="MU006319">
    <property type="protein sequence ID" value="KAF2848236.1"/>
    <property type="molecule type" value="Genomic_DNA"/>
</dbReference>
<proteinExistence type="predicted"/>
<accession>A0A6A7AY78</accession>
<protein>
    <submittedName>
        <fullName evidence="1">Uncharacterized protein</fullName>
    </submittedName>
</protein>
<evidence type="ECO:0000313" key="1">
    <source>
        <dbReference type="EMBL" id="KAF2848236.1"/>
    </source>
</evidence>
<name>A0A6A7AY78_9PLEO</name>
<gene>
    <name evidence="1" type="ORF">T440DRAFT_401766</name>
</gene>
<keyword evidence="2" id="KW-1185">Reference proteome</keyword>
<reference evidence="1" key="1">
    <citation type="submission" date="2020-01" db="EMBL/GenBank/DDBJ databases">
        <authorList>
            <consortium name="DOE Joint Genome Institute"/>
            <person name="Haridas S."/>
            <person name="Albert R."/>
            <person name="Binder M."/>
            <person name="Bloem J."/>
            <person name="Labutti K."/>
            <person name="Salamov A."/>
            <person name="Andreopoulos B."/>
            <person name="Baker S.E."/>
            <person name="Barry K."/>
            <person name="Bills G."/>
            <person name="Bluhm B.H."/>
            <person name="Cannon C."/>
            <person name="Castanera R."/>
            <person name="Culley D.E."/>
            <person name="Daum C."/>
            <person name="Ezra D."/>
            <person name="Gonzalez J.B."/>
            <person name="Henrissat B."/>
            <person name="Kuo A."/>
            <person name="Liang C."/>
            <person name="Lipzen A."/>
            <person name="Lutzoni F."/>
            <person name="Magnuson J."/>
            <person name="Mondo S."/>
            <person name="Nolan M."/>
            <person name="Ohm R."/>
            <person name="Pangilinan J."/>
            <person name="Park H.-J."/>
            <person name="Ramirez L."/>
            <person name="Alfaro M."/>
            <person name="Sun H."/>
            <person name="Tritt A."/>
            <person name="Yoshinaga Y."/>
            <person name="Zwiers L.-H."/>
            <person name="Turgeon B.G."/>
            <person name="Goodwin S.B."/>
            <person name="Spatafora J.W."/>
            <person name="Crous P.W."/>
            <person name="Grigoriev I.V."/>
        </authorList>
    </citation>
    <scope>NUCLEOTIDE SEQUENCE</scope>
    <source>
        <strain evidence="1">IPT5</strain>
    </source>
</reference>
<sequence length="69" mass="7700">MQFLSLTSLSCTSHRPTLLSTVYLGTHLVLRTTSILHTRARRVARSMIHTLQPISKLVKGWRAEATAAI</sequence>
<evidence type="ECO:0000313" key="2">
    <source>
        <dbReference type="Proteomes" id="UP000799423"/>
    </source>
</evidence>
<organism evidence="1 2">
    <name type="scientific">Plenodomus tracheiphilus IPT5</name>
    <dbReference type="NCBI Taxonomy" id="1408161"/>
    <lineage>
        <taxon>Eukaryota</taxon>
        <taxon>Fungi</taxon>
        <taxon>Dikarya</taxon>
        <taxon>Ascomycota</taxon>
        <taxon>Pezizomycotina</taxon>
        <taxon>Dothideomycetes</taxon>
        <taxon>Pleosporomycetidae</taxon>
        <taxon>Pleosporales</taxon>
        <taxon>Pleosporineae</taxon>
        <taxon>Leptosphaeriaceae</taxon>
        <taxon>Plenodomus</taxon>
    </lineage>
</organism>
<dbReference type="AlphaFoldDB" id="A0A6A7AY78"/>
<dbReference type="Proteomes" id="UP000799423">
    <property type="component" value="Unassembled WGS sequence"/>
</dbReference>